<protein>
    <submittedName>
        <fullName evidence="2">Uncharacterized protein</fullName>
    </submittedName>
</protein>
<name>A0A7X2ZBS0_9BACL</name>
<evidence type="ECO:0000313" key="3">
    <source>
        <dbReference type="Proteomes" id="UP000450917"/>
    </source>
</evidence>
<dbReference type="AlphaFoldDB" id="A0A7X2ZBS0"/>
<reference evidence="2 3" key="1">
    <citation type="submission" date="2019-11" db="EMBL/GenBank/DDBJ databases">
        <title>Draft genome sequences of five Paenibacillus species of dairy origin.</title>
        <authorList>
            <person name="Olajide A.M."/>
            <person name="Chen S."/>
            <person name="Lapointe G."/>
        </authorList>
    </citation>
    <scope>NUCLEOTIDE SEQUENCE [LARGE SCALE GENOMIC DNA]</scope>
    <source>
        <strain evidence="2 3">2CS3</strain>
    </source>
</reference>
<accession>A0A7X2ZBS0</accession>
<dbReference type="Proteomes" id="UP000450917">
    <property type="component" value="Unassembled WGS sequence"/>
</dbReference>
<organism evidence="2 3">
    <name type="scientific">Paenibacillus validus</name>
    <dbReference type="NCBI Taxonomy" id="44253"/>
    <lineage>
        <taxon>Bacteria</taxon>
        <taxon>Bacillati</taxon>
        <taxon>Bacillota</taxon>
        <taxon>Bacilli</taxon>
        <taxon>Bacillales</taxon>
        <taxon>Paenibacillaceae</taxon>
        <taxon>Paenibacillus</taxon>
    </lineage>
</organism>
<keyword evidence="1" id="KW-0732">Signal</keyword>
<dbReference type="PROSITE" id="PS51257">
    <property type="entry name" value="PROKAR_LIPOPROTEIN"/>
    <property type="match status" value="1"/>
</dbReference>
<feature type="signal peptide" evidence="1">
    <location>
        <begin position="1"/>
        <end position="24"/>
    </location>
</feature>
<proteinExistence type="predicted"/>
<sequence>MKKFYLIISAFVTVISGCGPSSQAEPKTFDLPWFPSMEASPGKASYVLNDGDLVAAKAYYDLEMAGSGWKASSDSKGRNGEVDWTMTEWKKAGSIIRINYLDHPDKDSKDYILFEDTNGHVLEIRKK</sequence>
<dbReference type="EMBL" id="WNZX01000012">
    <property type="protein sequence ID" value="MUG72018.1"/>
    <property type="molecule type" value="Genomic_DNA"/>
</dbReference>
<gene>
    <name evidence="2" type="ORF">GNP93_15205</name>
</gene>
<feature type="chain" id="PRO_5031263033" evidence="1">
    <location>
        <begin position="25"/>
        <end position="127"/>
    </location>
</feature>
<dbReference type="RefSeq" id="WP_155615003.1">
    <property type="nucleotide sequence ID" value="NZ_WNZX01000012.1"/>
</dbReference>
<evidence type="ECO:0000256" key="1">
    <source>
        <dbReference type="SAM" id="SignalP"/>
    </source>
</evidence>
<evidence type="ECO:0000313" key="2">
    <source>
        <dbReference type="EMBL" id="MUG72018.1"/>
    </source>
</evidence>
<keyword evidence="3" id="KW-1185">Reference proteome</keyword>
<comment type="caution">
    <text evidence="2">The sequence shown here is derived from an EMBL/GenBank/DDBJ whole genome shotgun (WGS) entry which is preliminary data.</text>
</comment>